<protein>
    <submittedName>
        <fullName evidence="1">Uncharacterized protein</fullName>
    </submittedName>
</protein>
<organism evidence="1">
    <name type="scientific">uncultured Mycobacterium sp</name>
    <dbReference type="NCBI Taxonomy" id="171292"/>
    <lineage>
        <taxon>Bacteria</taxon>
        <taxon>Bacillati</taxon>
        <taxon>Actinomycetota</taxon>
        <taxon>Actinomycetes</taxon>
        <taxon>Mycobacteriales</taxon>
        <taxon>Mycobacteriaceae</taxon>
        <taxon>Mycobacterium</taxon>
        <taxon>environmental samples</taxon>
    </lineage>
</organism>
<dbReference type="AlphaFoldDB" id="A0A1Y5PP78"/>
<name>A0A1Y5PP78_9MYCO</name>
<reference evidence="1" key="1">
    <citation type="submission" date="2016-03" db="EMBL/GenBank/DDBJ databases">
        <authorList>
            <person name="Ploux O."/>
        </authorList>
    </citation>
    <scope>NUCLEOTIDE SEQUENCE</scope>
    <source>
        <strain evidence="1">UC10</strain>
    </source>
</reference>
<proteinExistence type="predicted"/>
<gene>
    <name evidence="1" type="ORF">MHPYR_470042</name>
</gene>
<sequence length="215" mass="23876">MTAQTPDTVSASASHHHFYIDLEGDERPWPHGTITTAQVRELAGWPDDQQIVLVDQYTNEESPLAEDTVVELVPGKSFGRKFLFKRGLLDRTEAELMLIRKQWPDLTYEPVGQWVLITDYSLPQPWSRRTVSIAFQIPAGPAGNPPYGFYLDGPITCAAQPPTNFSSPAPGVPFPGNWGLFSWAPDGWPWAEEPADGANMRSFAQSFAQRFAEGA</sequence>
<evidence type="ECO:0000313" key="1">
    <source>
        <dbReference type="EMBL" id="SBS77708.1"/>
    </source>
</evidence>
<accession>A0A1Y5PP78</accession>
<dbReference type="EMBL" id="FLQS01000042">
    <property type="protein sequence ID" value="SBS77708.1"/>
    <property type="molecule type" value="Genomic_DNA"/>
</dbReference>